<feature type="domain" description="Fibronectin type-III" evidence="2">
    <location>
        <begin position="258"/>
        <end position="331"/>
    </location>
</feature>
<dbReference type="CDD" id="cd00063">
    <property type="entry name" value="FN3"/>
    <property type="match status" value="3"/>
</dbReference>
<dbReference type="Pfam" id="PF00041">
    <property type="entry name" value="fn3"/>
    <property type="match status" value="2"/>
</dbReference>
<comment type="caution">
    <text evidence="3">The sequence shown here is derived from an EMBL/GenBank/DDBJ whole genome shotgun (WGS) entry which is preliminary data.</text>
</comment>
<accession>A0A8S4PZX5</accession>
<evidence type="ECO:0000256" key="1">
    <source>
        <dbReference type="ARBA" id="ARBA00022737"/>
    </source>
</evidence>
<feature type="domain" description="Fibronectin type-III" evidence="2">
    <location>
        <begin position="68"/>
        <end position="167"/>
    </location>
</feature>
<proteinExistence type="predicted"/>
<dbReference type="OrthoDB" id="261433at2759"/>
<feature type="non-terminal residue" evidence="3">
    <location>
        <position position="331"/>
    </location>
</feature>
<keyword evidence="1" id="KW-0677">Repeat</keyword>
<organism evidence="3 4">
    <name type="scientific">Owenia fusiformis</name>
    <name type="common">Polychaete worm</name>
    <dbReference type="NCBI Taxonomy" id="6347"/>
    <lineage>
        <taxon>Eukaryota</taxon>
        <taxon>Metazoa</taxon>
        <taxon>Spiralia</taxon>
        <taxon>Lophotrochozoa</taxon>
        <taxon>Annelida</taxon>
        <taxon>Polychaeta</taxon>
        <taxon>Sedentaria</taxon>
        <taxon>Canalipalpata</taxon>
        <taxon>Sabellida</taxon>
        <taxon>Oweniida</taxon>
        <taxon>Oweniidae</taxon>
        <taxon>Owenia</taxon>
    </lineage>
</organism>
<feature type="non-terminal residue" evidence="3">
    <location>
        <position position="1"/>
    </location>
</feature>
<dbReference type="InterPro" id="IPR003961">
    <property type="entry name" value="FN3_dom"/>
</dbReference>
<dbReference type="EMBL" id="CAIIXF020000011">
    <property type="protein sequence ID" value="CAH1798992.1"/>
    <property type="molecule type" value="Genomic_DNA"/>
</dbReference>
<dbReference type="PROSITE" id="PS50853">
    <property type="entry name" value="FN3"/>
    <property type="match status" value="3"/>
</dbReference>
<evidence type="ECO:0000313" key="4">
    <source>
        <dbReference type="Proteomes" id="UP000749559"/>
    </source>
</evidence>
<keyword evidence="4" id="KW-1185">Reference proteome</keyword>
<dbReference type="InterPro" id="IPR013783">
    <property type="entry name" value="Ig-like_fold"/>
</dbReference>
<reference evidence="3" key="1">
    <citation type="submission" date="2022-03" db="EMBL/GenBank/DDBJ databases">
        <authorList>
            <person name="Martin C."/>
        </authorList>
    </citation>
    <scope>NUCLEOTIDE SEQUENCE</scope>
</reference>
<dbReference type="PANTHER" id="PTHR46708">
    <property type="entry name" value="TENASCIN"/>
    <property type="match status" value="1"/>
</dbReference>
<dbReference type="InterPro" id="IPR050991">
    <property type="entry name" value="ECM_Regulatory_Proteins"/>
</dbReference>
<evidence type="ECO:0000259" key="2">
    <source>
        <dbReference type="PROSITE" id="PS50853"/>
    </source>
</evidence>
<dbReference type="Gene3D" id="2.60.40.10">
    <property type="entry name" value="Immunoglobulins"/>
    <property type="match status" value="3"/>
</dbReference>
<dbReference type="AlphaFoldDB" id="A0A8S4PZX5"/>
<name>A0A8S4PZX5_OWEFU</name>
<sequence length="331" mass="36942">YIKNMYTSRSSISDIVHTPHTVYDIIIMNNKAISTIVKPSNYVVWFIVTTAVISAQIENGFSQTVPEKPLAVRARYGTSSTSISLAVANTNTGATHYIALYEHNSILKEEVFPCSGEEFFPTEHTIDKLSPFTNYTFCVYSVIRSGGPDQNSSSCTNSTPLVTTGPGPITNFNISDVMETSMLVVWEKPKIEHRRLTVRYQLFGKDTQYNDVTNNNENVNLTGLNAGVRYSVWTEVTYEGYTAAEQSSTKYSLTKPLAPIAESVLATAINDTAIQVRWTLERAPVGGYHGYRIFIIPATENELNSFLSSMDTNLFRITDLYPGRLYNISVR</sequence>
<gene>
    <name evidence="3" type="ORF">OFUS_LOCUS23059</name>
</gene>
<dbReference type="SUPFAM" id="SSF49265">
    <property type="entry name" value="Fibronectin type III"/>
    <property type="match status" value="2"/>
</dbReference>
<dbReference type="PANTHER" id="PTHR46708:SF11">
    <property type="entry name" value="RECEPTOR-TYPE TYROSINE-PROTEIN PHOSPHATASE ETA-LIKE"/>
    <property type="match status" value="1"/>
</dbReference>
<dbReference type="SMART" id="SM00060">
    <property type="entry name" value="FN3"/>
    <property type="match status" value="2"/>
</dbReference>
<dbReference type="InterPro" id="IPR036116">
    <property type="entry name" value="FN3_sf"/>
</dbReference>
<dbReference type="Proteomes" id="UP000749559">
    <property type="component" value="Unassembled WGS sequence"/>
</dbReference>
<protein>
    <recommendedName>
        <fullName evidence="2">Fibronectin type-III domain-containing protein</fullName>
    </recommendedName>
</protein>
<feature type="domain" description="Fibronectin type-III" evidence="2">
    <location>
        <begin position="168"/>
        <end position="257"/>
    </location>
</feature>
<evidence type="ECO:0000313" key="3">
    <source>
        <dbReference type="EMBL" id="CAH1798992.1"/>
    </source>
</evidence>